<dbReference type="PANTHER" id="PTHR44129">
    <property type="entry name" value="WD REPEAT-CONTAINING PROTEIN POP1"/>
    <property type="match status" value="1"/>
</dbReference>
<gene>
    <name evidence="4" type="ORF">ACIQFM_32935</name>
</gene>
<dbReference type="InterPro" id="IPR015943">
    <property type="entry name" value="WD40/YVTN_repeat-like_dom_sf"/>
</dbReference>
<protein>
    <recommendedName>
        <fullName evidence="3">Novel STAND NTPase 1 domain-containing protein</fullName>
    </recommendedName>
</protein>
<feature type="domain" description="Novel STAND NTPase 1" evidence="3">
    <location>
        <begin position="312"/>
        <end position="513"/>
    </location>
</feature>
<accession>A0ABW8HKD3</accession>
<comment type="caution">
    <text evidence="4">The sequence shown here is derived from an EMBL/GenBank/DDBJ whole genome shotgun (WGS) entry which is preliminary data.</text>
</comment>
<dbReference type="RefSeq" id="WP_350892053.1">
    <property type="nucleotide sequence ID" value="NZ_JBEOTR010000031.1"/>
</dbReference>
<dbReference type="Pfam" id="PF20703">
    <property type="entry name" value="nSTAND1"/>
    <property type="match status" value="1"/>
</dbReference>
<name>A0ABW8HKD3_9ACTN</name>
<organism evidence="4 5">
    <name type="scientific">Streptomyces ardesiacus</name>
    <dbReference type="NCBI Taxonomy" id="285564"/>
    <lineage>
        <taxon>Bacteria</taxon>
        <taxon>Bacillati</taxon>
        <taxon>Actinomycetota</taxon>
        <taxon>Actinomycetes</taxon>
        <taxon>Kitasatosporales</taxon>
        <taxon>Streptomycetaceae</taxon>
        <taxon>Streptomyces</taxon>
    </lineage>
</organism>
<keyword evidence="2" id="KW-0677">Repeat</keyword>
<dbReference type="Gene3D" id="2.130.10.10">
    <property type="entry name" value="YVTN repeat-like/Quinoprotein amine dehydrogenase"/>
    <property type="match status" value="3"/>
</dbReference>
<evidence type="ECO:0000259" key="3">
    <source>
        <dbReference type="Pfam" id="PF20703"/>
    </source>
</evidence>
<reference evidence="4 5" key="1">
    <citation type="submission" date="2024-10" db="EMBL/GenBank/DDBJ databases">
        <title>The Natural Products Discovery Center: Release of the First 8490 Sequenced Strains for Exploring Actinobacteria Biosynthetic Diversity.</title>
        <authorList>
            <person name="Kalkreuter E."/>
            <person name="Kautsar S.A."/>
            <person name="Yang D."/>
            <person name="Bader C.D."/>
            <person name="Teijaro C.N."/>
            <person name="Fluegel L."/>
            <person name="Davis C.M."/>
            <person name="Simpson J.R."/>
            <person name="Lauterbach L."/>
            <person name="Steele A.D."/>
            <person name="Gui C."/>
            <person name="Meng S."/>
            <person name="Li G."/>
            <person name="Viehrig K."/>
            <person name="Ye F."/>
            <person name="Su P."/>
            <person name="Kiefer A.F."/>
            <person name="Nichols A."/>
            <person name="Cepeda A.J."/>
            <person name="Yan W."/>
            <person name="Fan B."/>
            <person name="Jiang Y."/>
            <person name="Adhikari A."/>
            <person name="Zheng C.-J."/>
            <person name="Schuster L."/>
            <person name="Cowan T.M."/>
            <person name="Smanski M.J."/>
            <person name="Chevrette M.G."/>
            <person name="De Carvalho L.P.S."/>
            <person name="Shen B."/>
        </authorList>
    </citation>
    <scope>NUCLEOTIDE SEQUENCE [LARGE SCALE GENOMIC DNA]</scope>
    <source>
        <strain evidence="4 5">NPDC093086</strain>
    </source>
</reference>
<dbReference type="Proteomes" id="UP001617907">
    <property type="component" value="Unassembled WGS sequence"/>
</dbReference>
<proteinExistence type="predicted"/>
<dbReference type="InterPro" id="IPR050349">
    <property type="entry name" value="WD_LIS1/nudF_dynein_reg"/>
</dbReference>
<evidence type="ECO:0000256" key="2">
    <source>
        <dbReference type="ARBA" id="ARBA00022737"/>
    </source>
</evidence>
<dbReference type="SUPFAM" id="SSF50969">
    <property type="entry name" value="YVTN repeat-like/Quinoprotein amine dehydrogenase"/>
    <property type="match status" value="2"/>
</dbReference>
<dbReference type="InterPro" id="IPR049052">
    <property type="entry name" value="nSTAND1"/>
</dbReference>
<evidence type="ECO:0000313" key="5">
    <source>
        <dbReference type="Proteomes" id="UP001617907"/>
    </source>
</evidence>
<keyword evidence="5" id="KW-1185">Reference proteome</keyword>
<keyword evidence="1" id="KW-0853">WD repeat</keyword>
<sequence>MGTEELDGVVRRRLVVVAIDGYDNQPEGFEEAIAEQVSRITDWLANPSLGADRQFEVRRSPSVRTVDELRGFLRSEDLAAASYQEAVIVYITGHGLRRGAARHFLTLPETEPDRPFATAFSTSELITEVLDSESEHVVVLVDSCFSGTLLAELPSLFEALSSDRRNHKGLAVITAGDHEEQPLVGSFTRRIALAYERMLDEAAGYTASHLSFQEWEQLLDEVGRDENGHEKDLIDAQWILPRSRKRLLSACLPNPRYQPKQDAVGPALRQLALVSATEIGRGTEAQSARGSLEEFWLERASGRVAADDPGWYFSGRAELMTRMISFLRGPAGVLIVTGAAGSGKSALLARLVTLSDPDFITNPRYEAMVAKIRPELRPVPRSVDVAVLARNKSARVVVDELLVAFGGEDMPRLELPLQTLIRLVKDRAEERSGLVTVVIDALDEAEDPLALFNDVILPLARSRRLGRRGAVRLLLGIRSSPVVHYAADEDLIDERADQLLQQLSSSLLTEGITAQEIRSDGPGCIGEITAYATTLLLAPQGSPYHGMPEAAAEAAHAIAAAVAPSFLDARIAADQLRRAETRQDLNEEDWLDRLADGTTGLLREDIKTVSLSTDVPADLLVAALRATAFAPGAGLPWAEVWPAITAALVTQEHGHGYVSPEAADHAIRTFRSSRLTGYLAIAEEDARTVYRPVHQRLTDLLLADHDWLLTPPSATNSRWRRPTSGPRALVTAHGAIAGALAGLVSRFRPHLAHPYIRRHFLHHAAAGEVLTDQTVPLELLAQETSGTLRTHLGLPLPTADPQRRTLTAAAIIEPYLDDTVDWTSRVSSIIFHRGRQREVQGGSHQLPITSVWNRWAAPTNVLAPPFRITAALCAVPTLDGRTLIAAGAAEGDGLRIWDATTGECTADLADGTRLGGLQPIRATGGRTFLVALGSSSVKIIDPTSGQIITALSVGAPEEVHVLEDGFALWKVLIITGSGAAALWRPSPRGSGSETVVEASGLPVRKKYGSRNTAVVRRASGHALVAVATTEGIRLWDPVAGLIAQPPFGGTEATRLATVARPEEDDLLMVGNGPWARSVEVWNPFTGVRVVQVPRGSHNAVALPGGRAFARSVGSRIVVRDLDTGTERSFDADVPTVDALAVVQGDVARRLVSAGPQGIRIWNLDTEPDTRGLDMSRYRPLWTSLQPPGRWPLCKARYPGDHKGRAVEVLVLGRPEGLDIHDAATGEPIKRIDTGNVIAVQSLSAPSLALLAVTGRTSWSLWNLASEVPVATVLGWPLDKRPSCTALTATGRPIFVIGEGHSKFRCLEWDPDTGEVVNSTVAADATTDVGLAHSLVALPPRSCGDAVVVAAASANSISLVDMASGERSGTLPLPHARLDPQHLCTFTAQGRLLLAASTQATYRDWGTEGGNTAIHVWDTANGTLLASWGAPDTLALTGLDLPDGRTLLTSGHASGIRIWDPWTGGLRHTLLTGAPVHALSASTGKEGAVLHIHGPAGLAAVSVDEQLL</sequence>
<evidence type="ECO:0000313" key="4">
    <source>
        <dbReference type="EMBL" id="MFJ6041043.1"/>
    </source>
</evidence>
<evidence type="ECO:0000256" key="1">
    <source>
        <dbReference type="ARBA" id="ARBA00022574"/>
    </source>
</evidence>
<dbReference type="EMBL" id="JBIVPC010000022">
    <property type="protein sequence ID" value="MFJ6041043.1"/>
    <property type="molecule type" value="Genomic_DNA"/>
</dbReference>
<dbReference type="InterPro" id="IPR011044">
    <property type="entry name" value="Quino_amine_DH_bsu"/>
</dbReference>